<reference evidence="9" key="1">
    <citation type="journal article" date="2017" name="bioRxiv">
        <title>Conservation of a gene cluster reveals novel cercosporin biosynthetic mechanisms and extends production to the genus Colletotrichum.</title>
        <authorList>
            <person name="de Jonge R."/>
            <person name="Ebert M.K."/>
            <person name="Huitt-Roehl C.R."/>
            <person name="Pal P."/>
            <person name="Suttle J.C."/>
            <person name="Spanner R.E."/>
            <person name="Neubauer J.D."/>
            <person name="Jurick W.M.II."/>
            <person name="Stott K.A."/>
            <person name="Secor G.A."/>
            <person name="Thomma B.P.H.J."/>
            <person name="Van de Peer Y."/>
            <person name="Townsend C.A."/>
            <person name="Bolton M.D."/>
        </authorList>
    </citation>
    <scope>NUCLEOTIDE SEQUENCE [LARGE SCALE GENOMIC DNA]</scope>
    <source>
        <strain evidence="9">CBS538.71</strain>
    </source>
</reference>
<evidence type="ECO:0000256" key="1">
    <source>
        <dbReference type="ARBA" id="ARBA00004370"/>
    </source>
</evidence>
<evidence type="ECO:0000313" key="8">
    <source>
        <dbReference type="EMBL" id="PPJ49846.1"/>
    </source>
</evidence>
<dbReference type="EMBL" id="PNEN01001797">
    <property type="protein sequence ID" value="PPJ49846.1"/>
    <property type="molecule type" value="Genomic_DNA"/>
</dbReference>
<feature type="domain" description="SUN" evidence="7">
    <location>
        <begin position="471"/>
        <end position="674"/>
    </location>
</feature>
<dbReference type="PANTHER" id="PTHR12911:SF8">
    <property type="entry name" value="KLAROID PROTEIN-RELATED"/>
    <property type="match status" value="1"/>
</dbReference>
<keyword evidence="3 6" id="KW-1133">Transmembrane helix</keyword>
<evidence type="ECO:0000256" key="4">
    <source>
        <dbReference type="ARBA" id="ARBA00023136"/>
    </source>
</evidence>
<dbReference type="Gene3D" id="2.60.120.260">
    <property type="entry name" value="Galactose-binding domain-like"/>
    <property type="match status" value="1"/>
</dbReference>
<feature type="compositionally biased region" description="Polar residues" evidence="5">
    <location>
        <begin position="1"/>
        <end position="16"/>
    </location>
</feature>
<feature type="transmembrane region" description="Helical" evidence="6">
    <location>
        <begin position="193"/>
        <end position="221"/>
    </location>
</feature>
<sequence>MAGATPRNTRSRNNTPLPAVPSRQSHAYGAQGKAALEQQVTTSAADVNAAFTTTTRRSQRASTRQLSHDTATPAPATKVGRKSKTAAPVIEEEEEGFPEINGSTHSHIDQDETAETDDEARPGTSLQHSAAYINAPFTAPARRSPLRVPARTLRPAADSFPEEAAHEPWWATVFFHTLPRYLKAFYGNGWRRTILLALTFFLAILAIFATVIGTLFGAAMVRIPPTWEPARTAFFYRAAMIVGLPGYDRPPQELEARWHRFTHSEMFSDLLPQVSVPEYQWAINAHLLGRIEGTENQTEIVRQHLAANQAMITELQDILPRATVLEREDGEFVIPQLFWRALAHKMESHDASPVWEHFLTSNEEKLRAYNNEVMAGNFEGMYKSHQLLTHDEFHGALSNLSRSLHDELDQKLRRFKLDMLEEARSAAHEYLEKSEIMSLARQQIRSLGHANYVYNLDKKLHEINYFALGQGAMVDPHYTSATKMPKTTNIFQSLLHLSGFARQYPNPPTMALTTWEEATDSWCAATSNDEKSMAQLTVKVAHKIYPQEIIIEHIPAKGTRDITSAPRDFEVWVQVANETEATRINEGLEGHILWHTSTRTACQGKPPNGEKTWVCLAGEQYDINWHNFVQGFTVWTDVQSYDIATERIAVRVVSNWGSADHTCLYRVRVGGIEVARR</sequence>
<dbReference type="PANTHER" id="PTHR12911">
    <property type="entry name" value="SAD1/UNC-84-LIKE PROTEIN-RELATED"/>
    <property type="match status" value="1"/>
</dbReference>
<dbReference type="OrthoDB" id="342281at2759"/>
<dbReference type="InterPro" id="IPR012919">
    <property type="entry name" value="SUN_dom"/>
</dbReference>
<evidence type="ECO:0000256" key="2">
    <source>
        <dbReference type="ARBA" id="ARBA00022692"/>
    </source>
</evidence>
<evidence type="ECO:0000256" key="5">
    <source>
        <dbReference type="SAM" id="MobiDB-lite"/>
    </source>
</evidence>
<organism evidence="8 9">
    <name type="scientific">Cercospora berteroae</name>
    <dbReference type="NCBI Taxonomy" id="357750"/>
    <lineage>
        <taxon>Eukaryota</taxon>
        <taxon>Fungi</taxon>
        <taxon>Dikarya</taxon>
        <taxon>Ascomycota</taxon>
        <taxon>Pezizomycotina</taxon>
        <taxon>Dothideomycetes</taxon>
        <taxon>Dothideomycetidae</taxon>
        <taxon>Mycosphaerellales</taxon>
        <taxon>Mycosphaerellaceae</taxon>
        <taxon>Cercospora</taxon>
    </lineage>
</organism>
<evidence type="ECO:0000259" key="7">
    <source>
        <dbReference type="PROSITE" id="PS51469"/>
    </source>
</evidence>
<dbReference type="InterPro" id="IPR045119">
    <property type="entry name" value="SUN1-5"/>
</dbReference>
<keyword evidence="2 6" id="KW-0812">Transmembrane</keyword>
<keyword evidence="4 6" id="KW-0472">Membrane</keyword>
<feature type="compositionally biased region" description="Low complexity" evidence="5">
    <location>
        <begin position="52"/>
        <end position="65"/>
    </location>
</feature>
<dbReference type="Proteomes" id="UP000237631">
    <property type="component" value="Unassembled WGS sequence"/>
</dbReference>
<dbReference type="GO" id="GO:0034993">
    <property type="term" value="C:meiotic nuclear membrane microtubule tethering complex"/>
    <property type="evidence" value="ECO:0007669"/>
    <property type="project" value="TreeGrafter"/>
</dbReference>
<evidence type="ECO:0000256" key="3">
    <source>
        <dbReference type="ARBA" id="ARBA00022989"/>
    </source>
</evidence>
<gene>
    <name evidence="8" type="ORF">CBER1_05028</name>
</gene>
<comment type="caution">
    <text evidence="8">The sequence shown here is derived from an EMBL/GenBank/DDBJ whole genome shotgun (WGS) entry which is preliminary data.</text>
</comment>
<dbReference type="STRING" id="357750.A0A2S6BQU7"/>
<dbReference type="GO" id="GO:0043495">
    <property type="term" value="F:protein-membrane adaptor activity"/>
    <property type="evidence" value="ECO:0007669"/>
    <property type="project" value="TreeGrafter"/>
</dbReference>
<evidence type="ECO:0000256" key="6">
    <source>
        <dbReference type="SAM" id="Phobius"/>
    </source>
</evidence>
<protein>
    <recommendedName>
        <fullName evidence="7">SUN domain-containing protein</fullName>
    </recommendedName>
</protein>
<accession>A0A2S6BQU7</accession>
<dbReference type="Pfam" id="PF07738">
    <property type="entry name" value="Sad1_UNC"/>
    <property type="match status" value="2"/>
</dbReference>
<evidence type="ECO:0000313" key="9">
    <source>
        <dbReference type="Proteomes" id="UP000237631"/>
    </source>
</evidence>
<feature type="region of interest" description="Disordered" evidence="5">
    <location>
        <begin position="1"/>
        <end position="124"/>
    </location>
</feature>
<comment type="subcellular location">
    <subcellularLocation>
        <location evidence="1">Membrane</location>
    </subcellularLocation>
</comment>
<dbReference type="PROSITE" id="PS51469">
    <property type="entry name" value="SUN"/>
    <property type="match status" value="1"/>
</dbReference>
<name>A0A2S6BQU7_9PEZI</name>
<proteinExistence type="predicted"/>
<keyword evidence="9" id="KW-1185">Reference proteome</keyword>
<dbReference type="AlphaFoldDB" id="A0A2S6BQU7"/>